<dbReference type="Gene3D" id="3.30.559.10">
    <property type="entry name" value="Chloramphenicol acetyltransferase-like domain"/>
    <property type="match status" value="2"/>
</dbReference>
<keyword evidence="3" id="KW-0012">Acyltransferase</keyword>
<keyword evidence="2" id="KW-0808">Transferase</keyword>
<sequence length="293" mass="32855">MEQTELESFDKLLPLQCYCRVPTSTSPQMAIQVSIFDCGGIAITVFVSHKVVDATTTSTFIKSWAAFTRGTDGEIPNPEMLDAGSWLFPPLDPIPRNYIYPIERLWFDEGWCATRRFVFVDHAISSLKIKVKSKRLEHPCQAAALVAFLWKHATLASRAACGQSKPSVLSQSVNFRPRMKPRLPNHAIGNLHGIAVSTYNSAERDIDLRQLAYLAREAINVFIDQISLLQIGDTFKFQTDQFNLAADIVSRDDVEIFEFVSWLNTGDGSEFDFGWGPQTWSCVGVSRVSVQLI</sequence>
<dbReference type="InterPro" id="IPR023213">
    <property type="entry name" value="CAT-like_dom_sf"/>
</dbReference>
<dbReference type="Proteomes" id="UP001396334">
    <property type="component" value="Unassembled WGS sequence"/>
</dbReference>
<evidence type="ECO:0000313" key="4">
    <source>
        <dbReference type="EMBL" id="KAK8994329.1"/>
    </source>
</evidence>
<evidence type="ECO:0000256" key="1">
    <source>
        <dbReference type="ARBA" id="ARBA00009861"/>
    </source>
</evidence>
<comment type="similarity">
    <text evidence="1">Belongs to the plant acyltransferase family.</text>
</comment>
<protein>
    <submittedName>
        <fullName evidence="4">Uncharacterized protein</fullName>
    </submittedName>
</protein>
<name>A0ABR2Q0X3_9ROSI</name>
<evidence type="ECO:0000256" key="3">
    <source>
        <dbReference type="ARBA" id="ARBA00023315"/>
    </source>
</evidence>
<accession>A0ABR2Q0X3</accession>
<keyword evidence="5" id="KW-1185">Reference proteome</keyword>
<proteinExistence type="inferred from homology"/>
<comment type="caution">
    <text evidence="4">The sequence shown here is derived from an EMBL/GenBank/DDBJ whole genome shotgun (WGS) entry which is preliminary data.</text>
</comment>
<dbReference type="Pfam" id="PF02458">
    <property type="entry name" value="Transferase"/>
    <property type="match status" value="1"/>
</dbReference>
<evidence type="ECO:0000313" key="5">
    <source>
        <dbReference type="Proteomes" id="UP001396334"/>
    </source>
</evidence>
<gene>
    <name evidence="4" type="ORF">V6N11_045422</name>
</gene>
<dbReference type="EMBL" id="JBBPBN010000047">
    <property type="protein sequence ID" value="KAK8994329.1"/>
    <property type="molecule type" value="Genomic_DNA"/>
</dbReference>
<evidence type="ECO:0000256" key="2">
    <source>
        <dbReference type="ARBA" id="ARBA00022679"/>
    </source>
</evidence>
<dbReference type="PANTHER" id="PTHR31623:SF36">
    <property type="entry name" value="STEMMADENINE O-ACETYLTRANSFERASE-LIKE"/>
    <property type="match status" value="1"/>
</dbReference>
<dbReference type="PANTHER" id="PTHR31623">
    <property type="entry name" value="F21J9.9"/>
    <property type="match status" value="1"/>
</dbReference>
<organism evidence="4 5">
    <name type="scientific">Hibiscus sabdariffa</name>
    <name type="common">roselle</name>
    <dbReference type="NCBI Taxonomy" id="183260"/>
    <lineage>
        <taxon>Eukaryota</taxon>
        <taxon>Viridiplantae</taxon>
        <taxon>Streptophyta</taxon>
        <taxon>Embryophyta</taxon>
        <taxon>Tracheophyta</taxon>
        <taxon>Spermatophyta</taxon>
        <taxon>Magnoliopsida</taxon>
        <taxon>eudicotyledons</taxon>
        <taxon>Gunneridae</taxon>
        <taxon>Pentapetalae</taxon>
        <taxon>rosids</taxon>
        <taxon>malvids</taxon>
        <taxon>Malvales</taxon>
        <taxon>Malvaceae</taxon>
        <taxon>Malvoideae</taxon>
        <taxon>Hibiscus</taxon>
    </lineage>
</organism>
<reference evidence="4 5" key="1">
    <citation type="journal article" date="2024" name="G3 (Bethesda)">
        <title>Genome assembly of Hibiscus sabdariffa L. provides insights into metabolisms of medicinal natural products.</title>
        <authorList>
            <person name="Kim T."/>
        </authorList>
    </citation>
    <scope>NUCLEOTIDE SEQUENCE [LARGE SCALE GENOMIC DNA]</scope>
    <source>
        <strain evidence="4">TK-2024</strain>
        <tissue evidence="4">Old leaves</tissue>
    </source>
</reference>